<dbReference type="InterPro" id="IPR046826">
    <property type="entry name" value="PDH_N"/>
</dbReference>
<comment type="similarity">
    <text evidence="1">Belongs to the prephenate/arogenate dehydrogenase family.</text>
</comment>
<evidence type="ECO:0000313" key="4">
    <source>
        <dbReference type="EMBL" id="OYN91075.1"/>
    </source>
</evidence>
<dbReference type="Gene3D" id="1.10.3660.10">
    <property type="entry name" value="6-phosphogluconate dehydrogenase C-terminal like domain"/>
    <property type="match status" value="1"/>
</dbReference>
<dbReference type="PANTHER" id="PTHR21363:SF0">
    <property type="entry name" value="PREPHENATE DEHYDROGENASE [NADP(+)]"/>
    <property type="match status" value="1"/>
</dbReference>
<evidence type="ECO:0000259" key="3">
    <source>
        <dbReference type="PROSITE" id="PS51176"/>
    </source>
</evidence>
<name>A0A255EN89_9ACTN</name>
<proteinExistence type="inferred from homology"/>
<comment type="caution">
    <text evidence="4">The sequence shown here is derived from an EMBL/GenBank/DDBJ whole genome shotgun (WGS) entry which is preliminary data.</text>
</comment>
<dbReference type="PROSITE" id="PS51176">
    <property type="entry name" value="PDH_ADH"/>
    <property type="match status" value="1"/>
</dbReference>
<dbReference type="InterPro" id="IPR050812">
    <property type="entry name" value="Preph/Arog_dehydrog"/>
</dbReference>
<dbReference type="Gene3D" id="3.40.50.720">
    <property type="entry name" value="NAD(P)-binding Rossmann-like Domain"/>
    <property type="match status" value="1"/>
</dbReference>
<dbReference type="InterPro" id="IPR046825">
    <property type="entry name" value="PDH_C"/>
</dbReference>
<dbReference type="SUPFAM" id="SSF51735">
    <property type="entry name" value="NAD(P)-binding Rossmann-fold domains"/>
    <property type="match status" value="1"/>
</dbReference>
<dbReference type="InterPro" id="IPR003099">
    <property type="entry name" value="Prephen_DH"/>
</dbReference>
<dbReference type="SUPFAM" id="SSF48179">
    <property type="entry name" value="6-phosphogluconate dehydrogenase C-terminal domain-like"/>
    <property type="match status" value="1"/>
</dbReference>
<evidence type="ECO:0000256" key="1">
    <source>
        <dbReference type="ARBA" id="ARBA00007964"/>
    </source>
</evidence>
<organism evidence="4 5">
    <name type="scientific">Parenemella sanctibonifatiensis</name>
    <dbReference type="NCBI Taxonomy" id="2016505"/>
    <lineage>
        <taxon>Bacteria</taxon>
        <taxon>Bacillati</taxon>
        <taxon>Actinomycetota</taxon>
        <taxon>Actinomycetes</taxon>
        <taxon>Propionibacteriales</taxon>
        <taxon>Propionibacteriaceae</taxon>
        <taxon>Parenemella</taxon>
    </lineage>
</organism>
<accession>A0A255EN89</accession>
<dbReference type="RefSeq" id="WP_094453501.1">
    <property type="nucleotide sequence ID" value="NZ_NMVJ01000006.1"/>
</dbReference>
<dbReference type="GO" id="GO:0004665">
    <property type="term" value="F:prephenate dehydrogenase (NADP+) activity"/>
    <property type="evidence" value="ECO:0007669"/>
    <property type="project" value="InterPro"/>
</dbReference>
<evidence type="ECO:0000313" key="5">
    <source>
        <dbReference type="Proteomes" id="UP000216300"/>
    </source>
</evidence>
<dbReference type="EMBL" id="NMVJ01000006">
    <property type="protein sequence ID" value="OYN91075.1"/>
    <property type="molecule type" value="Genomic_DNA"/>
</dbReference>
<gene>
    <name evidence="4" type="ORF">CGZ91_06330</name>
</gene>
<dbReference type="PANTHER" id="PTHR21363">
    <property type="entry name" value="PREPHENATE DEHYDROGENASE"/>
    <property type="match status" value="1"/>
</dbReference>
<dbReference type="InterPro" id="IPR036291">
    <property type="entry name" value="NAD(P)-bd_dom_sf"/>
</dbReference>
<dbReference type="Pfam" id="PF20463">
    <property type="entry name" value="PDH_C"/>
    <property type="match status" value="1"/>
</dbReference>
<dbReference type="AlphaFoldDB" id="A0A255EN89"/>
<dbReference type="GO" id="GO:0006571">
    <property type="term" value="P:tyrosine biosynthetic process"/>
    <property type="evidence" value="ECO:0007669"/>
    <property type="project" value="InterPro"/>
</dbReference>
<dbReference type="GO" id="GO:0008977">
    <property type="term" value="F:prephenate dehydrogenase (NAD+) activity"/>
    <property type="evidence" value="ECO:0007669"/>
    <property type="project" value="InterPro"/>
</dbReference>
<dbReference type="Pfam" id="PF02153">
    <property type="entry name" value="PDH_N"/>
    <property type="match status" value="1"/>
</dbReference>
<dbReference type="InterPro" id="IPR008927">
    <property type="entry name" value="6-PGluconate_DH-like_C_sf"/>
</dbReference>
<evidence type="ECO:0000256" key="2">
    <source>
        <dbReference type="ARBA" id="ARBA00023002"/>
    </source>
</evidence>
<sequence length="362" mass="37776">MNTLPASGGAVPPLGPTVVIGAGLVGASIGMALTAAGVAVQLVDLLPAHARVAATLGAGQTAPHPPEDVEVVVVAVPPDHIATTVIDALKRWPKATVTDVGSVKEGPAAEISAAAGAERYVGSHPMAGSQQAGPLTASADLFRDRTWVIALPDAQQAEHGEHANRVARLARSCGATVVVMSPGDHDRAVARVSHLPHLASILVAQGMLEGPAGYLQLAGQGLRDVTRIAGSDPHLWRQIIGGNRSAIRAELEGLRGRLDRIIDDLDDDERLTQDLEEGRAGTRRIPGKHGAAPQSFAKVTVEIPDQPGALAALFQQIGETNVEDLQIEHDQARNLGYLAIFVSPEDADAVAERMRGLGWRVS</sequence>
<reference evidence="4 5" key="1">
    <citation type="submission" date="2017-07" db="EMBL/GenBank/DDBJ databases">
        <title>Draft whole genome sequences of clinical Proprionibacteriaceae strains.</title>
        <authorList>
            <person name="Bernier A.-M."/>
            <person name="Bernard K."/>
            <person name="Domingo M.-C."/>
        </authorList>
    </citation>
    <scope>NUCLEOTIDE SEQUENCE [LARGE SCALE GENOMIC DNA]</scope>
    <source>
        <strain evidence="4 5">NML 150081</strain>
    </source>
</reference>
<dbReference type="GO" id="GO:0070403">
    <property type="term" value="F:NAD+ binding"/>
    <property type="evidence" value="ECO:0007669"/>
    <property type="project" value="InterPro"/>
</dbReference>
<feature type="domain" description="Prephenate/arogenate dehydrogenase" evidence="3">
    <location>
        <begin position="15"/>
        <end position="296"/>
    </location>
</feature>
<keyword evidence="2" id="KW-0560">Oxidoreductase</keyword>
<dbReference type="OrthoDB" id="9802008at2"/>
<protein>
    <submittedName>
        <fullName evidence="4">Prephenate dehydrogenase</fullName>
    </submittedName>
</protein>
<keyword evidence="5" id="KW-1185">Reference proteome</keyword>
<dbReference type="Proteomes" id="UP000216300">
    <property type="component" value="Unassembled WGS sequence"/>
</dbReference>
<dbReference type="NCBIfam" id="NF005111">
    <property type="entry name" value="PRK06545.2-3"/>
    <property type="match status" value="1"/>
</dbReference>